<evidence type="ECO:0000256" key="4">
    <source>
        <dbReference type="PROSITE-ProRule" id="PRU00322"/>
    </source>
</evidence>
<evidence type="ECO:0000313" key="7">
    <source>
        <dbReference type="EMBL" id="ORC92779.1"/>
    </source>
</evidence>
<gene>
    <name evidence="7" type="ORF">TM35_000021050</name>
</gene>
<name>A0A1X0P869_9TRYP</name>
<dbReference type="InterPro" id="IPR001876">
    <property type="entry name" value="Znf_RanBP2"/>
</dbReference>
<keyword evidence="3" id="KW-0862">Zinc</keyword>
<evidence type="ECO:0000256" key="2">
    <source>
        <dbReference type="ARBA" id="ARBA00022771"/>
    </source>
</evidence>
<dbReference type="GO" id="GO:0008270">
    <property type="term" value="F:zinc ion binding"/>
    <property type="evidence" value="ECO:0007669"/>
    <property type="project" value="UniProtKB-KW"/>
</dbReference>
<organism evidence="7 8">
    <name type="scientific">Trypanosoma theileri</name>
    <dbReference type="NCBI Taxonomy" id="67003"/>
    <lineage>
        <taxon>Eukaryota</taxon>
        <taxon>Discoba</taxon>
        <taxon>Euglenozoa</taxon>
        <taxon>Kinetoplastea</taxon>
        <taxon>Metakinetoplastina</taxon>
        <taxon>Trypanosomatida</taxon>
        <taxon>Trypanosomatidae</taxon>
        <taxon>Trypanosoma</taxon>
    </lineage>
</organism>
<dbReference type="GeneID" id="39981203"/>
<protein>
    <recommendedName>
        <fullName evidence="6">RanBP2-type domain-containing protein</fullName>
    </recommendedName>
</protein>
<evidence type="ECO:0000313" key="8">
    <source>
        <dbReference type="Proteomes" id="UP000192257"/>
    </source>
</evidence>
<keyword evidence="1" id="KW-0479">Metal-binding</keyword>
<dbReference type="VEuPathDB" id="TriTrypDB:TM35_000021050"/>
<accession>A0A1X0P869</accession>
<reference evidence="7 8" key="1">
    <citation type="submission" date="2017-03" db="EMBL/GenBank/DDBJ databases">
        <title>An alternative strategy for trypanosome survival in the mammalian bloodstream revealed through genome and transcriptome analysis of the ubiquitous bovine parasite Trypanosoma (Megatrypanum) theileri.</title>
        <authorList>
            <person name="Kelly S."/>
            <person name="Ivens A."/>
            <person name="Mott A."/>
            <person name="O'Neill E."/>
            <person name="Emms D."/>
            <person name="Macleod O."/>
            <person name="Voorheis P."/>
            <person name="Matthews J."/>
            <person name="Matthews K."/>
            <person name="Carrington M."/>
        </authorList>
    </citation>
    <scope>NUCLEOTIDE SEQUENCE [LARGE SCALE GENOMIC DNA]</scope>
    <source>
        <strain evidence="7">Edinburgh</strain>
    </source>
</reference>
<dbReference type="AlphaFoldDB" id="A0A1X0P869"/>
<dbReference type="PROSITE" id="PS01358">
    <property type="entry name" value="ZF_RANBP2_1"/>
    <property type="match status" value="1"/>
</dbReference>
<dbReference type="RefSeq" id="XP_028886845.1">
    <property type="nucleotide sequence ID" value="XM_029021423.1"/>
</dbReference>
<dbReference type="OrthoDB" id="251080at2759"/>
<feature type="domain" description="RanBP2-type" evidence="6">
    <location>
        <begin position="2"/>
        <end position="31"/>
    </location>
</feature>
<comment type="caution">
    <text evidence="7">The sequence shown here is derived from an EMBL/GenBank/DDBJ whole genome shotgun (WGS) entry which is preliminary data.</text>
</comment>
<evidence type="ECO:0000256" key="1">
    <source>
        <dbReference type="ARBA" id="ARBA00022723"/>
    </source>
</evidence>
<evidence type="ECO:0000259" key="6">
    <source>
        <dbReference type="PROSITE" id="PS50199"/>
    </source>
</evidence>
<evidence type="ECO:0000256" key="5">
    <source>
        <dbReference type="SAM" id="MobiDB-lite"/>
    </source>
</evidence>
<dbReference type="PROSITE" id="PS50199">
    <property type="entry name" value="ZF_RANBP2_2"/>
    <property type="match status" value="1"/>
</dbReference>
<feature type="region of interest" description="Disordered" evidence="5">
    <location>
        <begin position="60"/>
        <end position="80"/>
    </location>
</feature>
<sequence>MEASTWNCSQCTRANRADCTMCAFCGGTSASAAAPSVLSPQAASLSLLDELFSITTEATATTHGGGGAEQENAQEHMGSTLPSQDLKDDFFLQFYENGTTSDDSGHCDASRIVTIEQLYERRMLIENLLSDGVARWYEVSILLQRFCSILELDKPQIQEVNQPFGDHSLTTLTNAESMERCYLDFLCTSPFVEFLQTFKHVSVFPTLTTLPLVESLYQCVQEWVEGQNGLCVVLSNLSLVKELQLLIQAISDKFASAVLNSARSVYEALLLSALTDICRYCIQLMCTSIPHDLYPFSGRTLKSVVHHNSIIISHVDKELQNYQKMLQLLNMARSTAYHKCSEDIQANVSPLIAELLSIFDMFSLAPVLSIDKHKTEENRCKLSGLKLNSSNHYEGEVEVDNFVSRYWKETMGLPLPL</sequence>
<dbReference type="Proteomes" id="UP000192257">
    <property type="component" value="Unassembled WGS sequence"/>
</dbReference>
<proteinExistence type="predicted"/>
<evidence type="ECO:0000256" key="3">
    <source>
        <dbReference type="ARBA" id="ARBA00022833"/>
    </source>
</evidence>
<keyword evidence="8" id="KW-1185">Reference proteome</keyword>
<keyword evidence="2 4" id="KW-0863">Zinc-finger</keyword>
<dbReference type="EMBL" id="NBCO01000002">
    <property type="protein sequence ID" value="ORC92779.1"/>
    <property type="molecule type" value="Genomic_DNA"/>
</dbReference>